<protein>
    <submittedName>
        <fullName evidence="2">Uncharacterized protein</fullName>
    </submittedName>
</protein>
<comment type="caution">
    <text evidence="2">The sequence shown here is derived from an EMBL/GenBank/DDBJ whole genome shotgun (WGS) entry which is preliminary data.</text>
</comment>
<proteinExistence type="predicted"/>
<feature type="transmembrane region" description="Helical" evidence="1">
    <location>
        <begin position="34"/>
        <end position="55"/>
    </location>
</feature>
<gene>
    <name evidence="2" type="ORF">J3495_11885</name>
</gene>
<keyword evidence="3" id="KW-1185">Reference proteome</keyword>
<feature type="transmembrane region" description="Helical" evidence="1">
    <location>
        <begin position="178"/>
        <end position="197"/>
    </location>
</feature>
<keyword evidence="1" id="KW-0812">Transmembrane</keyword>
<feature type="transmembrane region" description="Helical" evidence="1">
    <location>
        <begin position="6"/>
        <end position="22"/>
    </location>
</feature>
<feature type="transmembrane region" description="Helical" evidence="1">
    <location>
        <begin position="145"/>
        <end position="166"/>
    </location>
</feature>
<keyword evidence="1" id="KW-0472">Membrane</keyword>
<evidence type="ECO:0000313" key="3">
    <source>
        <dbReference type="Proteomes" id="UP000675047"/>
    </source>
</evidence>
<sequence>MRLFFVNLGYALLLLNFILYALHYSKQTKVYKIFTGYIFVIVCVQIATYTCFRLYNNNLFLSHFYFIGQFIMLSLFYSKLVKGDFQKKVIRIGLILVLSTLVIQYTVKPELFLKFNLYEIFITSFLIIIYATFHFYNMLDEKKEFYFINMGVIMYLFGSTILFLVGNLTTNFSAKFSFITWTLNVVLYAIYQLFILYEWKVSFSKSKKEKVLE</sequence>
<dbReference type="AlphaFoldDB" id="A0A940XFH4"/>
<feature type="transmembrane region" description="Helical" evidence="1">
    <location>
        <begin position="61"/>
        <end position="77"/>
    </location>
</feature>
<feature type="transmembrane region" description="Helical" evidence="1">
    <location>
        <begin position="113"/>
        <end position="133"/>
    </location>
</feature>
<evidence type="ECO:0000256" key="1">
    <source>
        <dbReference type="SAM" id="Phobius"/>
    </source>
</evidence>
<reference evidence="2 3" key="1">
    <citation type="submission" date="2021-03" db="EMBL/GenBank/DDBJ databases">
        <title>Flavobacterium Flabelliformis Sp. Nov. And Flavobacterium Geliluteum Sp. Nov., Two Novel Multidrug Resistant Psychrophilic Species Isolated From Antarctica.</title>
        <authorList>
            <person name="Kralova S."/>
            <person name="Busse H.J."/>
            <person name="Bezdicek M."/>
            <person name="Nykrynova M."/>
            <person name="Kroupova E."/>
            <person name="Krsek D."/>
            <person name="Sedlacek I."/>
        </authorList>
    </citation>
    <scope>NUCLEOTIDE SEQUENCE [LARGE SCALE GENOMIC DNA]</scope>
    <source>
        <strain evidence="2 3">P7388</strain>
    </source>
</reference>
<dbReference type="EMBL" id="JAGFBV010000018">
    <property type="protein sequence ID" value="MBP4138785.1"/>
    <property type="molecule type" value="Genomic_DNA"/>
</dbReference>
<evidence type="ECO:0000313" key="2">
    <source>
        <dbReference type="EMBL" id="MBP4138785.1"/>
    </source>
</evidence>
<keyword evidence="1" id="KW-1133">Transmembrane helix</keyword>
<dbReference type="Proteomes" id="UP000675047">
    <property type="component" value="Unassembled WGS sequence"/>
</dbReference>
<name>A0A940XFH4_9FLAO</name>
<feature type="transmembrane region" description="Helical" evidence="1">
    <location>
        <begin position="89"/>
        <end position="107"/>
    </location>
</feature>
<organism evidence="2 3">
    <name type="scientific">Flavobacterium geliluteum</name>
    <dbReference type="NCBI Taxonomy" id="2816120"/>
    <lineage>
        <taxon>Bacteria</taxon>
        <taxon>Pseudomonadati</taxon>
        <taxon>Bacteroidota</taxon>
        <taxon>Flavobacteriia</taxon>
        <taxon>Flavobacteriales</taxon>
        <taxon>Flavobacteriaceae</taxon>
        <taxon>Flavobacterium</taxon>
    </lineage>
</organism>
<accession>A0A940XFH4</accession>